<dbReference type="PANTHER" id="PTHR24198:SF165">
    <property type="entry name" value="ANKYRIN REPEAT-CONTAINING PROTEIN-RELATED"/>
    <property type="match status" value="1"/>
</dbReference>
<dbReference type="Pfam" id="PF00023">
    <property type="entry name" value="Ank"/>
    <property type="match status" value="1"/>
</dbReference>
<proteinExistence type="predicted"/>
<dbReference type="EMBL" id="BSYB01000069">
    <property type="protein sequence ID" value="GMG53353.1"/>
    <property type="molecule type" value="Genomic_DNA"/>
</dbReference>
<keyword evidence="2" id="KW-0040">ANK repeat</keyword>
<dbReference type="InterPro" id="IPR036770">
    <property type="entry name" value="Ankyrin_rpt-contain_sf"/>
</dbReference>
<comment type="caution">
    <text evidence="3">The sequence shown here is derived from an EMBL/GenBank/DDBJ whole genome shotgun (WGS) entry which is preliminary data.</text>
</comment>
<name>A0ABQ6LAD9_ASPOZ</name>
<keyword evidence="4" id="KW-1185">Reference proteome</keyword>
<gene>
    <name evidence="3" type="ORF">Aory05_001165100</name>
</gene>
<keyword evidence="1" id="KW-0677">Repeat</keyword>
<dbReference type="Proteomes" id="UP001165189">
    <property type="component" value="Unassembled WGS sequence"/>
</dbReference>
<dbReference type="SMART" id="SM00248">
    <property type="entry name" value="ANK"/>
    <property type="match status" value="5"/>
</dbReference>
<evidence type="ECO:0000256" key="2">
    <source>
        <dbReference type="ARBA" id="ARBA00023043"/>
    </source>
</evidence>
<reference evidence="3" key="1">
    <citation type="submission" date="2023-04" db="EMBL/GenBank/DDBJ databases">
        <title>Aspergillus oryzae var. brunneus NBRC 4377.</title>
        <authorList>
            <person name="Ichikawa N."/>
            <person name="Sato H."/>
            <person name="Tonouchi N."/>
        </authorList>
    </citation>
    <scope>NUCLEOTIDE SEQUENCE</scope>
    <source>
        <strain evidence="3">NBRC 4377</strain>
    </source>
</reference>
<evidence type="ECO:0000313" key="4">
    <source>
        <dbReference type="Proteomes" id="UP001165189"/>
    </source>
</evidence>
<dbReference type="PANTHER" id="PTHR24198">
    <property type="entry name" value="ANKYRIN REPEAT AND PROTEIN KINASE DOMAIN-CONTAINING PROTEIN"/>
    <property type="match status" value="1"/>
</dbReference>
<evidence type="ECO:0000256" key="1">
    <source>
        <dbReference type="ARBA" id="ARBA00022737"/>
    </source>
</evidence>
<dbReference type="Pfam" id="PF12796">
    <property type="entry name" value="Ank_2"/>
    <property type="match status" value="1"/>
</dbReference>
<protein>
    <submittedName>
        <fullName evidence="3">Unnamed protein product</fullName>
    </submittedName>
</protein>
<dbReference type="Gene3D" id="1.25.40.20">
    <property type="entry name" value="Ankyrin repeat-containing domain"/>
    <property type="match status" value="2"/>
</dbReference>
<dbReference type="InterPro" id="IPR002110">
    <property type="entry name" value="Ankyrin_rpt"/>
</dbReference>
<accession>A0ABQ6LAD9</accession>
<evidence type="ECO:0000313" key="3">
    <source>
        <dbReference type="EMBL" id="GMG53353.1"/>
    </source>
</evidence>
<organism evidence="3 4">
    <name type="scientific">Aspergillus oryzae var. brunneus</name>
    <dbReference type="NCBI Taxonomy" id="332754"/>
    <lineage>
        <taxon>Eukaryota</taxon>
        <taxon>Fungi</taxon>
        <taxon>Dikarya</taxon>
        <taxon>Ascomycota</taxon>
        <taxon>Pezizomycotina</taxon>
        <taxon>Eurotiomycetes</taxon>
        <taxon>Eurotiomycetidae</taxon>
        <taxon>Eurotiales</taxon>
        <taxon>Aspergillaceae</taxon>
        <taxon>Aspergillus</taxon>
        <taxon>Aspergillus subgen. Circumdati</taxon>
    </lineage>
</organism>
<dbReference type="SUPFAM" id="SSF48403">
    <property type="entry name" value="Ankyrin repeat"/>
    <property type="match status" value="1"/>
</dbReference>
<sequence>MAWAVKQGRLDILQMYLKAGVDTNFYTLYGVPMLSHAAYEGQIGSARILLRYGADPCLPTLCGGQAPLMYAVYGTLAKFRDTEGPNMVELVLRAGAKITSLKLFKFICCDIVNPEHLVQLAIMNGTEFLALKDTWGETVLHKAVRYSEGLTALISKAAPELLHERTSDGGIVLYVAVDRGCVAAARYLIALNEITDVVNMDGETALHIAVKRDLKRVQLLTGRQEVDINGLNASNETPLSIAISYHTISRCYFDIVDHLLRDPRIYIDPMSVLAMKHLFRPTDLWLLLLFEDVILLISIDSSDVLSWLINQTCNNNRDLQPLYLSQGIDFCQRMQASIDHKNFLSDSDHRNDYTEHLKRPEQQTLEQLYQPQSHEQCDLMYPSTAAATSFTGNLASLMDQLRQRYAQTPVYEDGSHKETDQDLPKGWSPPPWLPFELGILAVRLYFNFSDYEFLLEQLRLDSEKPITNVNPAGASTAVACDNSFVRSQLNFLQDWLTLRRQGQDISHTPMGYVCQGSRLRRDHSFFLARKAVEEIEDADRCLFYTKPQGIAMNLRSTMIVMMTMMLLLRMLI</sequence>